<reference evidence="3 4" key="1">
    <citation type="submission" date="2011-08" db="EMBL/GenBank/DDBJ databases">
        <title>The Genome Sequence of Oribacterium sp. ACB7.</title>
        <authorList>
            <consortium name="The Broad Institute Genome Sequencing Platform"/>
            <person name="Earl A."/>
            <person name="Ward D."/>
            <person name="Feldgarden M."/>
            <person name="Gevers D."/>
            <person name="Sizova M."/>
            <person name="Hazen A."/>
            <person name="Epstein S."/>
            <person name="Young S.K."/>
            <person name="Zeng Q."/>
            <person name="Gargeya S."/>
            <person name="Fitzgerald M."/>
            <person name="Haas B."/>
            <person name="Abouelleil A."/>
            <person name="Alvarado L."/>
            <person name="Arachchi H.M."/>
            <person name="Berlin A."/>
            <person name="Brown A."/>
            <person name="Chapman S.B."/>
            <person name="Chen Z."/>
            <person name="Dunbar C."/>
            <person name="Freedman E."/>
            <person name="Gearin G."/>
            <person name="Gellesch M."/>
            <person name="Goldberg J."/>
            <person name="Griggs A."/>
            <person name="Gujja S."/>
            <person name="Heiman D."/>
            <person name="Howarth C."/>
            <person name="Larson L."/>
            <person name="Lui A."/>
            <person name="MacDonald P.J.P."/>
            <person name="Montmayeur A."/>
            <person name="Murphy C."/>
            <person name="Neiman D."/>
            <person name="Pearson M."/>
            <person name="Priest M."/>
            <person name="Roberts A."/>
            <person name="Saif S."/>
            <person name="Shea T."/>
            <person name="Shenoy N."/>
            <person name="Sisk P."/>
            <person name="Stolte C."/>
            <person name="Sykes S."/>
            <person name="Wortman J."/>
            <person name="Nusbaum C."/>
            <person name="Birren B."/>
        </authorList>
    </citation>
    <scope>NUCLEOTIDE SEQUENCE [LARGE SCALE GENOMIC DNA]</scope>
    <source>
        <strain evidence="3 4">ACB7</strain>
    </source>
</reference>
<proteinExistence type="predicted"/>
<keyword evidence="1" id="KW-0677">Repeat</keyword>
<feature type="signal peptide" evidence="2">
    <location>
        <begin position="1"/>
        <end position="24"/>
    </location>
</feature>
<evidence type="ECO:0000256" key="1">
    <source>
        <dbReference type="ARBA" id="ARBA00022737"/>
    </source>
</evidence>
<organism evidence="3 4">
    <name type="scientific">Oribacterium asaccharolyticum ACB7</name>
    <dbReference type="NCBI Taxonomy" id="796944"/>
    <lineage>
        <taxon>Bacteria</taxon>
        <taxon>Bacillati</taxon>
        <taxon>Bacillota</taxon>
        <taxon>Clostridia</taxon>
        <taxon>Lachnospirales</taxon>
        <taxon>Lachnospiraceae</taxon>
        <taxon>Oribacterium</taxon>
    </lineage>
</organism>
<evidence type="ECO:0000313" key="4">
    <source>
        <dbReference type="Proteomes" id="UP000003527"/>
    </source>
</evidence>
<evidence type="ECO:0008006" key="5">
    <source>
        <dbReference type="Google" id="ProtNLM"/>
    </source>
</evidence>
<dbReference type="InterPro" id="IPR018337">
    <property type="entry name" value="Cell_wall/Cho-bd_repeat"/>
</dbReference>
<sequence length="131" mass="14902">MKKMIVLIGWAFLLSVTAALPSFAEENNTVGYGGSTTTAPDSYGHWVQSRDGSWSFISNDTGSPMYGWIVNKHQWYYIAANGRMVIGWQKINYETYYFSEKSIENQPLGSLYMNKFTPDNYRVDSKGIRAD</sequence>
<feature type="chain" id="PRO_5003528086" description="Cell wall-binding repeat protein" evidence="2">
    <location>
        <begin position="25"/>
        <end position="131"/>
    </location>
</feature>
<name>G9WTV9_9FIRM</name>
<gene>
    <name evidence="3" type="ORF">HMPREF9624_00469</name>
</gene>
<dbReference type="Proteomes" id="UP000003527">
    <property type="component" value="Unassembled WGS sequence"/>
</dbReference>
<dbReference type="EMBL" id="AFZD01000016">
    <property type="protein sequence ID" value="EHL12162.1"/>
    <property type="molecule type" value="Genomic_DNA"/>
</dbReference>
<dbReference type="HOGENOM" id="CLU_1925453_0_0_9"/>
<dbReference type="SUPFAM" id="SSF69360">
    <property type="entry name" value="Cell wall binding repeat"/>
    <property type="match status" value="1"/>
</dbReference>
<dbReference type="PATRIC" id="fig|796944.3.peg.1183"/>
<dbReference type="Pfam" id="PF19127">
    <property type="entry name" value="Choline_bind_3"/>
    <property type="match status" value="1"/>
</dbReference>
<keyword evidence="4" id="KW-1185">Reference proteome</keyword>
<evidence type="ECO:0000256" key="2">
    <source>
        <dbReference type="SAM" id="SignalP"/>
    </source>
</evidence>
<accession>G9WTV9</accession>
<evidence type="ECO:0000313" key="3">
    <source>
        <dbReference type="EMBL" id="EHL12162.1"/>
    </source>
</evidence>
<comment type="caution">
    <text evidence="3">The sequence shown here is derived from an EMBL/GenBank/DDBJ whole genome shotgun (WGS) entry which is preliminary data.</text>
</comment>
<dbReference type="RefSeq" id="WP_009536368.1">
    <property type="nucleotide sequence ID" value="NZ_JH414504.1"/>
</dbReference>
<dbReference type="Gene3D" id="2.10.270.10">
    <property type="entry name" value="Cholin Binding"/>
    <property type="match status" value="1"/>
</dbReference>
<dbReference type="AlphaFoldDB" id="G9WTV9"/>
<keyword evidence="2" id="KW-0732">Signal</keyword>
<protein>
    <recommendedName>
        <fullName evidence="5">Cell wall-binding repeat protein</fullName>
    </recommendedName>
</protein>